<sequence>MWRIELKEIVAKRVSTLELFYDLIFVYAISKITGMIHHPVAGGLPPLAYVEFMFVVVMVMQLWLYQVLYINRFGRSRVIDTAGLLINMYAMAYLANNINTEWSLTFHSFNSAVLLLVAVLLGQYLCGSEKAPLRDRDVRAFTITLSLELLAVLVGLLSGYRYGIYWCVFGGLLGFLMPLAIYHQFIPANVNFPHLLERLGLIIIISFGEALVNVTRYFTGALFRPLPLLIFVLLAAMFGSYVIQTEKLINHHQRSRGFVLMYSHVFMVLAILSMTVGLDYLADHAVSRLFVWVLITASSAGYYLCLLVNDVYRRQRSRDGFWDYCLLGALVIVGSAISFALKSANVGLVLGFSLTSIAIFADLFVKAAVVKKKR</sequence>
<proteinExistence type="predicted"/>
<dbReference type="eggNOG" id="COG4292">
    <property type="taxonomic scope" value="Bacteria"/>
</dbReference>
<dbReference type="Pfam" id="PF06772">
    <property type="entry name" value="LtrA"/>
    <property type="match status" value="1"/>
</dbReference>
<dbReference type="AlphaFoldDB" id="C8P6K0"/>
<feature type="transmembrane region" description="Helical" evidence="1">
    <location>
        <begin position="347"/>
        <end position="365"/>
    </location>
</feature>
<name>C8P6K0_9LACO</name>
<feature type="transmembrane region" description="Helical" evidence="1">
    <location>
        <begin position="107"/>
        <end position="126"/>
    </location>
</feature>
<feature type="transmembrane region" description="Helical" evidence="1">
    <location>
        <begin position="289"/>
        <end position="309"/>
    </location>
</feature>
<dbReference type="Proteomes" id="UP000003675">
    <property type="component" value="Unassembled WGS sequence"/>
</dbReference>
<evidence type="ECO:0000256" key="1">
    <source>
        <dbReference type="SAM" id="Phobius"/>
    </source>
</evidence>
<dbReference type="STRING" id="525309.HMPREF0494_0944"/>
<keyword evidence="1" id="KW-0472">Membrane</keyword>
<feature type="transmembrane region" description="Helical" evidence="1">
    <location>
        <begin position="46"/>
        <end position="65"/>
    </location>
</feature>
<organism evidence="2 3">
    <name type="scientific">Limosilactobacillus antri DSM 16041</name>
    <dbReference type="NCBI Taxonomy" id="525309"/>
    <lineage>
        <taxon>Bacteria</taxon>
        <taxon>Bacillati</taxon>
        <taxon>Bacillota</taxon>
        <taxon>Bacilli</taxon>
        <taxon>Lactobacillales</taxon>
        <taxon>Lactobacillaceae</taxon>
        <taxon>Limosilactobacillus</taxon>
    </lineage>
</organism>
<feature type="transmembrane region" description="Helical" evidence="1">
    <location>
        <begin position="138"/>
        <end position="157"/>
    </location>
</feature>
<dbReference type="HOGENOM" id="CLU_045667_1_3_9"/>
<gene>
    <name evidence="2" type="primary">ltrA</name>
    <name evidence="2" type="ORF">HMPREF0494_0944</name>
</gene>
<feature type="transmembrane region" description="Helical" evidence="1">
    <location>
        <begin position="257"/>
        <end position="277"/>
    </location>
</feature>
<reference evidence="2 3" key="1">
    <citation type="submission" date="2009-09" db="EMBL/GenBank/DDBJ databases">
        <authorList>
            <person name="Qin X."/>
            <person name="Bachman B."/>
            <person name="Battles P."/>
            <person name="Bell A."/>
            <person name="Bess C."/>
            <person name="Bickham C."/>
            <person name="Chaboub L."/>
            <person name="Chen D."/>
            <person name="Coyle M."/>
            <person name="Deiros D.R."/>
            <person name="Dinh H."/>
            <person name="Forbes L."/>
            <person name="Fowler G."/>
            <person name="Francisco L."/>
            <person name="Fu Q."/>
            <person name="Gubbala S."/>
            <person name="Hale W."/>
            <person name="Han Y."/>
            <person name="Hemphill L."/>
            <person name="Highlander S.K."/>
            <person name="Hirani K."/>
            <person name="Hogues M."/>
            <person name="Jackson L."/>
            <person name="Jakkamsetti A."/>
            <person name="Javaid M."/>
            <person name="Jiang H."/>
            <person name="Korchina V."/>
            <person name="Kovar C."/>
            <person name="Lara F."/>
            <person name="Lee S."/>
            <person name="Mata R."/>
            <person name="Mathew T."/>
            <person name="Moen C."/>
            <person name="Morales K."/>
            <person name="Munidasa M."/>
            <person name="Nazareth L."/>
            <person name="Ngo R."/>
            <person name="Nguyen L."/>
            <person name="Okwuonu G."/>
            <person name="Ongeri F."/>
            <person name="Patil S."/>
            <person name="Petrosino J."/>
            <person name="Pham C."/>
            <person name="Pham P."/>
            <person name="Pu L.-L."/>
            <person name="Puazo M."/>
            <person name="Raj R."/>
            <person name="Reid J."/>
            <person name="Rouhana J."/>
            <person name="Saada N."/>
            <person name="Shang Y."/>
            <person name="Simmons D."/>
            <person name="Thornton R."/>
            <person name="Warren J."/>
            <person name="Weissenberger G."/>
            <person name="Zhang J."/>
            <person name="Zhang L."/>
            <person name="Zhou C."/>
            <person name="Zhu D."/>
            <person name="Muzny D."/>
            <person name="Worley K."/>
            <person name="Gibbs R."/>
        </authorList>
    </citation>
    <scope>NUCLEOTIDE SEQUENCE [LARGE SCALE GENOMIC DNA]</scope>
    <source>
        <strain evidence="2 3">DSM 16041</strain>
    </source>
</reference>
<dbReference type="PANTHER" id="PTHR36840">
    <property type="entry name" value="BLL5714 PROTEIN"/>
    <property type="match status" value="1"/>
</dbReference>
<accession>C8P6K0</accession>
<dbReference type="PANTHER" id="PTHR36840:SF1">
    <property type="entry name" value="BLL5714 PROTEIN"/>
    <property type="match status" value="1"/>
</dbReference>
<evidence type="ECO:0000313" key="2">
    <source>
        <dbReference type="EMBL" id="EEW53788.1"/>
    </source>
</evidence>
<evidence type="ECO:0000313" key="3">
    <source>
        <dbReference type="Proteomes" id="UP000003675"/>
    </source>
</evidence>
<protein>
    <submittedName>
        <fullName evidence="2">Low temperature requirement protein LtrA</fullName>
    </submittedName>
</protein>
<comment type="caution">
    <text evidence="2">The sequence shown here is derived from an EMBL/GenBank/DDBJ whole genome shotgun (WGS) entry which is preliminary data.</text>
</comment>
<feature type="transmembrane region" description="Helical" evidence="1">
    <location>
        <begin position="20"/>
        <end position="40"/>
    </location>
</feature>
<dbReference type="EMBL" id="ACLL01000023">
    <property type="protein sequence ID" value="EEW53788.1"/>
    <property type="molecule type" value="Genomic_DNA"/>
</dbReference>
<keyword evidence="1" id="KW-1133">Transmembrane helix</keyword>
<feature type="transmembrane region" description="Helical" evidence="1">
    <location>
        <begin position="321"/>
        <end position="341"/>
    </location>
</feature>
<keyword evidence="1" id="KW-0812">Transmembrane</keyword>
<feature type="transmembrane region" description="Helical" evidence="1">
    <location>
        <begin position="163"/>
        <end position="183"/>
    </location>
</feature>
<feature type="transmembrane region" description="Helical" evidence="1">
    <location>
        <begin position="226"/>
        <end position="245"/>
    </location>
</feature>
<dbReference type="InterPro" id="IPR010640">
    <property type="entry name" value="Low_temperature_requirement_A"/>
</dbReference>